<sequence>MYSRKGSREVGSDLQICPTEENLQENDKGPLYEHSGKHRTTSGRSKNRQQRRGPDRQIMNQLKHRHPENHPLPAEESRQRRQSPPTGRRKGPTRPSNNEPLDRYQFWGGNHCHAKPGGNEPNIRKHSPEAHTTCRRRHG</sequence>
<comment type="caution">
    <text evidence="2">The sequence shown here is derived from an EMBL/GenBank/DDBJ whole genome shotgun (WGS) entry which is preliminary data.</text>
</comment>
<feature type="compositionally biased region" description="Basic and acidic residues" evidence="1">
    <location>
        <begin position="1"/>
        <end position="11"/>
    </location>
</feature>
<keyword evidence="3" id="KW-1185">Reference proteome</keyword>
<feature type="compositionally biased region" description="Basic and acidic residues" evidence="1">
    <location>
        <begin position="25"/>
        <end position="35"/>
    </location>
</feature>
<dbReference type="AlphaFoldDB" id="A0AAV7LMC5"/>
<evidence type="ECO:0000256" key="1">
    <source>
        <dbReference type="SAM" id="MobiDB-lite"/>
    </source>
</evidence>
<organism evidence="2 3">
    <name type="scientific">Pleurodeles waltl</name>
    <name type="common">Iberian ribbed newt</name>
    <dbReference type="NCBI Taxonomy" id="8319"/>
    <lineage>
        <taxon>Eukaryota</taxon>
        <taxon>Metazoa</taxon>
        <taxon>Chordata</taxon>
        <taxon>Craniata</taxon>
        <taxon>Vertebrata</taxon>
        <taxon>Euteleostomi</taxon>
        <taxon>Amphibia</taxon>
        <taxon>Batrachia</taxon>
        <taxon>Caudata</taxon>
        <taxon>Salamandroidea</taxon>
        <taxon>Salamandridae</taxon>
        <taxon>Pleurodelinae</taxon>
        <taxon>Pleurodeles</taxon>
    </lineage>
</organism>
<accession>A0AAV7LMC5</accession>
<proteinExistence type="predicted"/>
<reference evidence="2" key="1">
    <citation type="journal article" date="2022" name="bioRxiv">
        <title>Sequencing and chromosome-scale assembly of the giantPleurodeles waltlgenome.</title>
        <authorList>
            <person name="Brown T."/>
            <person name="Elewa A."/>
            <person name="Iarovenko S."/>
            <person name="Subramanian E."/>
            <person name="Araus A.J."/>
            <person name="Petzold A."/>
            <person name="Susuki M."/>
            <person name="Suzuki K.-i.T."/>
            <person name="Hayashi T."/>
            <person name="Toyoda A."/>
            <person name="Oliveira C."/>
            <person name="Osipova E."/>
            <person name="Leigh N.D."/>
            <person name="Simon A."/>
            <person name="Yun M.H."/>
        </authorList>
    </citation>
    <scope>NUCLEOTIDE SEQUENCE</scope>
    <source>
        <strain evidence="2">20211129_DDA</strain>
        <tissue evidence="2">Liver</tissue>
    </source>
</reference>
<dbReference type="Proteomes" id="UP001066276">
    <property type="component" value="Chromosome 11"/>
</dbReference>
<name>A0AAV7LMC5_PLEWA</name>
<evidence type="ECO:0000313" key="3">
    <source>
        <dbReference type="Proteomes" id="UP001066276"/>
    </source>
</evidence>
<protein>
    <submittedName>
        <fullName evidence="2">Uncharacterized protein</fullName>
    </submittedName>
</protein>
<feature type="compositionally biased region" description="Basic residues" evidence="1">
    <location>
        <begin position="36"/>
        <end position="51"/>
    </location>
</feature>
<dbReference type="EMBL" id="JANPWB010000015">
    <property type="protein sequence ID" value="KAJ1092736.1"/>
    <property type="molecule type" value="Genomic_DNA"/>
</dbReference>
<feature type="region of interest" description="Disordered" evidence="1">
    <location>
        <begin position="1"/>
        <end position="139"/>
    </location>
</feature>
<gene>
    <name evidence="2" type="ORF">NDU88_005846</name>
</gene>
<evidence type="ECO:0000313" key="2">
    <source>
        <dbReference type="EMBL" id="KAJ1092736.1"/>
    </source>
</evidence>